<sequence length="725" mass="80141">MKSRQAPMDLLETLGDFTSKENWDKFFSLRGAGDSFEWYAEWPFLRDMLLSQLSSVPSAATSSDAAVGPPQILVPGCGNSSVSEHLYDAGFRQITNIDFSKIVVSDMLRRNVRMCPEMRWRVMDMTDMQFADESFDVVLDKGGLDALMEPEAGSELGNKYLTEVKRIVKSRGKYICVTLAESHVLGMLFNLFRFGWKATIHVVPNKPGNRSTFQTFMVVFLKDQSATVNLIGSSFDQSIVACNTKQAQALLDGIKIENQIREEYSLSSNLIYSLRDLNLGAHGNLRELQAGRRCQLILGGEGESLYSYKAVLLDAQKTASPFSYNCGVFIVPKVFLNAGHNHATMEAIQKDLSPLVKSLAPAKDYGHYQIPFMMANDGVKQRKIVYQATSKTTGPIIVEDVIYDNIAEGINSDHIGSENKRFRRLVFERSSGLVQSEALLILKPKSNSIEADKRQTSLSSKSKKGGRKRNGTSISSDGSKDNMEIDHSSLASSYHSGIVSGFSLVASALQNAVSLQERVRVIVVGLGAGLFPTFLHICLPFLDIEVVELDPVVLELAKDYFDFKEDVQLKVHIGDGIKFIQNANVQYPSEAAAKHKDDLSMKIVIVDADSSDLSSGLACPPAGFVEEAFLSSVKDFLSLGGLFVINLVSRSSTIRQMVISRLKAVFNHLFSLELEEDVNEVLFASPMDLCLQDDDLTNAVDLLQNLLKVPLPTIHAQAKKIKRLK</sequence>
<evidence type="ECO:0000313" key="7">
    <source>
        <dbReference type="EMBL" id="KAI0515606.1"/>
    </source>
</evidence>
<dbReference type="EMBL" id="JAGYWB010000007">
    <property type="protein sequence ID" value="KAI0515606.1"/>
    <property type="molecule type" value="Genomic_DNA"/>
</dbReference>
<keyword evidence="3" id="KW-0808">Transferase</keyword>
<comment type="caution">
    <text evidence="7">The sequence shown here is derived from an EMBL/GenBank/DDBJ whole genome shotgun (WGS) entry which is preliminary data.</text>
</comment>
<dbReference type="SMR" id="A0A8T3BNZ9"/>
<dbReference type="Proteomes" id="UP000829196">
    <property type="component" value="Unassembled WGS sequence"/>
</dbReference>
<dbReference type="Pfam" id="PF01564">
    <property type="entry name" value="Spermine_synth"/>
    <property type="match status" value="1"/>
</dbReference>
<dbReference type="InterPro" id="IPR051419">
    <property type="entry name" value="Lys/N-term_MeTrsfase_sf"/>
</dbReference>
<evidence type="ECO:0000256" key="3">
    <source>
        <dbReference type="ARBA" id="ARBA00022679"/>
    </source>
</evidence>
<dbReference type="InterPro" id="IPR013216">
    <property type="entry name" value="Methyltransf_11"/>
</dbReference>
<name>A0A8T3BNZ9_DENNO</name>
<evidence type="ECO:0000256" key="4">
    <source>
        <dbReference type="ARBA" id="ARBA00023268"/>
    </source>
</evidence>
<evidence type="ECO:0000256" key="5">
    <source>
        <dbReference type="SAM" id="MobiDB-lite"/>
    </source>
</evidence>
<accession>A0A8T3BNZ9</accession>
<keyword evidence="2" id="KW-0489">Methyltransferase</keyword>
<dbReference type="FunFam" id="3.40.50.150:FF:000211">
    <property type="entry name" value="Methyltransferase-like protein 13"/>
    <property type="match status" value="1"/>
</dbReference>
<dbReference type="Pfam" id="PF08241">
    <property type="entry name" value="Methyltransf_11"/>
    <property type="match status" value="1"/>
</dbReference>
<evidence type="ECO:0000256" key="1">
    <source>
        <dbReference type="ARBA" id="ARBA00008361"/>
    </source>
</evidence>
<dbReference type="InterPro" id="IPR029063">
    <property type="entry name" value="SAM-dependent_MTases_sf"/>
</dbReference>
<comment type="similarity">
    <text evidence="1">Belongs to the methyltransferase superfamily.</text>
</comment>
<feature type="region of interest" description="Disordered" evidence="5">
    <location>
        <begin position="451"/>
        <end position="482"/>
    </location>
</feature>
<dbReference type="OrthoDB" id="411785at2759"/>
<gene>
    <name evidence="7" type="ORF">KFK09_008271</name>
</gene>
<dbReference type="GO" id="GO:0032259">
    <property type="term" value="P:methylation"/>
    <property type="evidence" value="ECO:0007669"/>
    <property type="project" value="UniProtKB-KW"/>
</dbReference>
<dbReference type="FunFam" id="3.40.50.150:FF:000256">
    <property type="entry name" value="S-adenosyl-L-methionine-dependent methyltransferase superfamily protein"/>
    <property type="match status" value="1"/>
</dbReference>
<feature type="domain" description="Methyltransferase type 11" evidence="6">
    <location>
        <begin position="75"/>
        <end position="176"/>
    </location>
</feature>
<dbReference type="PANTHER" id="PTHR12176">
    <property type="entry name" value="SAM-DEPENDENT METHYLTRANSFERASE SUPERFAMILY PROTEIN"/>
    <property type="match status" value="1"/>
</dbReference>
<proteinExistence type="inferred from homology"/>
<dbReference type="CDD" id="cd02440">
    <property type="entry name" value="AdoMet_MTases"/>
    <property type="match status" value="1"/>
</dbReference>
<dbReference type="PANTHER" id="PTHR12176:SF78">
    <property type="entry name" value="EEF1A LYSINE AND N-TERMINAL METHYLTRANSFERASE"/>
    <property type="match status" value="1"/>
</dbReference>
<dbReference type="Gene3D" id="3.40.50.150">
    <property type="entry name" value="Vaccinia Virus protein VP39"/>
    <property type="match status" value="2"/>
</dbReference>
<keyword evidence="8" id="KW-1185">Reference proteome</keyword>
<evidence type="ECO:0000259" key="6">
    <source>
        <dbReference type="Pfam" id="PF08241"/>
    </source>
</evidence>
<dbReference type="SUPFAM" id="SSF53335">
    <property type="entry name" value="S-adenosyl-L-methionine-dependent methyltransferases"/>
    <property type="match status" value="2"/>
</dbReference>
<protein>
    <recommendedName>
        <fullName evidence="6">Methyltransferase type 11 domain-containing protein</fullName>
    </recommendedName>
</protein>
<organism evidence="7 8">
    <name type="scientific">Dendrobium nobile</name>
    <name type="common">Orchid</name>
    <dbReference type="NCBI Taxonomy" id="94219"/>
    <lineage>
        <taxon>Eukaryota</taxon>
        <taxon>Viridiplantae</taxon>
        <taxon>Streptophyta</taxon>
        <taxon>Embryophyta</taxon>
        <taxon>Tracheophyta</taxon>
        <taxon>Spermatophyta</taxon>
        <taxon>Magnoliopsida</taxon>
        <taxon>Liliopsida</taxon>
        <taxon>Asparagales</taxon>
        <taxon>Orchidaceae</taxon>
        <taxon>Epidendroideae</taxon>
        <taxon>Malaxideae</taxon>
        <taxon>Dendrobiinae</taxon>
        <taxon>Dendrobium</taxon>
    </lineage>
</organism>
<evidence type="ECO:0000256" key="2">
    <source>
        <dbReference type="ARBA" id="ARBA00022603"/>
    </source>
</evidence>
<feature type="compositionally biased region" description="Basic residues" evidence="5">
    <location>
        <begin position="461"/>
        <end position="470"/>
    </location>
</feature>
<reference evidence="7" key="1">
    <citation type="journal article" date="2022" name="Front. Genet.">
        <title>Chromosome-Scale Assembly of the Dendrobium nobile Genome Provides Insights Into the Molecular Mechanism of the Biosynthesis of the Medicinal Active Ingredient of Dendrobium.</title>
        <authorList>
            <person name="Xu Q."/>
            <person name="Niu S.-C."/>
            <person name="Li K.-L."/>
            <person name="Zheng P.-J."/>
            <person name="Zhang X.-J."/>
            <person name="Jia Y."/>
            <person name="Liu Y."/>
            <person name="Niu Y.-X."/>
            <person name="Yu L.-H."/>
            <person name="Chen D.-F."/>
            <person name="Zhang G.-Q."/>
        </authorList>
    </citation>
    <scope>NUCLEOTIDE SEQUENCE</scope>
    <source>
        <tissue evidence="7">Leaf</tissue>
    </source>
</reference>
<keyword evidence="4" id="KW-0511">Multifunctional enzyme</keyword>
<dbReference type="GO" id="GO:0008757">
    <property type="term" value="F:S-adenosylmethionine-dependent methyltransferase activity"/>
    <property type="evidence" value="ECO:0007669"/>
    <property type="project" value="InterPro"/>
</dbReference>
<evidence type="ECO:0000313" key="8">
    <source>
        <dbReference type="Proteomes" id="UP000829196"/>
    </source>
</evidence>
<dbReference type="AlphaFoldDB" id="A0A8T3BNZ9"/>